<dbReference type="PANTHER" id="PTHR31739:SF4">
    <property type="entry name" value="ENT-COPALYL DIPHOSPHATE SYNTHASE, CHLOROPLASTIC"/>
    <property type="match status" value="1"/>
</dbReference>
<proteinExistence type="predicted"/>
<dbReference type="Gene3D" id="1.50.10.130">
    <property type="entry name" value="Terpene synthase, N-terminal domain"/>
    <property type="match status" value="1"/>
</dbReference>
<reference evidence="5 6" key="1">
    <citation type="journal article" date="2017" name="Front. Genet.">
        <title>Draft sequencing of the heterozygous diploid genome of Satsuma (Citrus unshiu Marc.) using a hybrid assembly approach.</title>
        <authorList>
            <person name="Shimizu T."/>
            <person name="Tanizawa Y."/>
            <person name="Mochizuki T."/>
            <person name="Nagasaki H."/>
            <person name="Yoshioka T."/>
            <person name="Toyoda A."/>
            <person name="Fujiyama A."/>
            <person name="Kaminuma E."/>
            <person name="Nakamura Y."/>
        </authorList>
    </citation>
    <scope>NUCLEOTIDE SEQUENCE [LARGE SCALE GENOMIC DNA]</scope>
    <source>
        <strain evidence="6">cv. Miyagawa wase</strain>
    </source>
</reference>
<dbReference type="GO" id="GO:0009507">
    <property type="term" value="C:chloroplast"/>
    <property type="evidence" value="ECO:0007669"/>
    <property type="project" value="TreeGrafter"/>
</dbReference>
<evidence type="ECO:0000256" key="1">
    <source>
        <dbReference type="ARBA" id="ARBA00001946"/>
    </source>
</evidence>
<organism evidence="5 6">
    <name type="scientific">Citrus unshiu</name>
    <name type="common">Satsuma mandarin</name>
    <name type="synonym">Citrus nobilis var. unshiu</name>
    <dbReference type="NCBI Taxonomy" id="55188"/>
    <lineage>
        <taxon>Eukaryota</taxon>
        <taxon>Viridiplantae</taxon>
        <taxon>Streptophyta</taxon>
        <taxon>Embryophyta</taxon>
        <taxon>Tracheophyta</taxon>
        <taxon>Spermatophyta</taxon>
        <taxon>Magnoliopsida</taxon>
        <taxon>eudicotyledons</taxon>
        <taxon>Gunneridae</taxon>
        <taxon>Pentapetalae</taxon>
        <taxon>rosids</taxon>
        <taxon>malvids</taxon>
        <taxon>Sapindales</taxon>
        <taxon>Rutaceae</taxon>
        <taxon>Aurantioideae</taxon>
        <taxon>Citrus</taxon>
    </lineage>
</organism>
<keyword evidence="2" id="KW-0479">Metal-binding</keyword>
<dbReference type="SUPFAM" id="SSF48576">
    <property type="entry name" value="Terpenoid synthases"/>
    <property type="match status" value="1"/>
</dbReference>
<sequence length="746" mass="86398">MDDNQVEVLEVSASNEIKKLDHIIKSMLGSMDGGEISTSAYDTAWVALIKDIDGNDAPQFPSCLQWIADNQLPDGSWGDDKIFLAHDRLINTLACIAALKSWNVHLDKCEKGISFVKGNLSKLENENEEHTTCGFEVAFPSLLEIARSLDIEIPDHSHVLQNIYAMRNFKLKRIPKEKLHSVPTTLLFSLEGMPELGWEKLMKLQFQNGSFLFSLSSTAYAFMQTQDENCLKYLTQVVRRFNGGVPSSYPMDLFERLWAVDRLQRLGISRYFRSEIKECMDYIYRYWNEKGIFSGRNTRIPDIDDTSMGFRLLRLHGYDVSADVLQYFEEGGEFFCFLGETSQAITPTFNLYRASQVQFPEEKILEKAKQFSARFLREKQAANKLLDKWIMAKDLPGEVSYALDIPWFASQPRIEARFYIKQYGGEDDVWIGKTLYSLYFNGYATRMPKISNNFYLQLAKLDYNNCQAIHQSEWISMQRWYTKCKLENFGTSKRALLLAYFVASASIYEPERKRERFAWAKAAVLVESIASYFSNQQDSRETRKIFVDEFRNCINPQEYVTNSILIFAEFVFQKQGFTGTILRQHIYLSFDPQPAQGRDISHQLLHAWEKWLMKWQAQGDRHQGEAELIVQTINLSAGNCLSEDLLSHQEYKRLMDLTNTICHKLGQYQNQKVHDASDSDVDIDHMQIDFAMQELVQVVLQSSSNGIDFEVKQTFLTVTKSFYYSAYCDSKTINFHIDKVLFERVE</sequence>
<feature type="domain" description="Terpene synthase N-terminal" evidence="4">
    <location>
        <begin position="198"/>
        <end position="403"/>
    </location>
</feature>
<dbReference type="InterPro" id="IPR001906">
    <property type="entry name" value="Terpene_synth_N"/>
</dbReference>
<dbReference type="GO" id="GO:0010333">
    <property type="term" value="F:terpene synthase activity"/>
    <property type="evidence" value="ECO:0007669"/>
    <property type="project" value="InterPro"/>
</dbReference>
<dbReference type="FunFam" id="1.50.10.160:FF:000001">
    <property type="entry name" value="Ent-copalyl diphosphate synthase"/>
    <property type="match status" value="1"/>
</dbReference>
<gene>
    <name evidence="5" type="ORF">CUMW_219110</name>
</gene>
<dbReference type="AlphaFoldDB" id="A0A2H5QD91"/>
<dbReference type="EMBL" id="BDQV01000313">
    <property type="protein sequence ID" value="GAY62599.1"/>
    <property type="molecule type" value="Genomic_DNA"/>
</dbReference>
<dbReference type="GO" id="GO:0009686">
    <property type="term" value="P:gibberellin biosynthetic process"/>
    <property type="evidence" value="ECO:0007669"/>
    <property type="project" value="TreeGrafter"/>
</dbReference>
<comment type="caution">
    <text evidence="5">The sequence shown here is derived from an EMBL/GenBank/DDBJ whole genome shotgun (WGS) entry which is preliminary data.</text>
</comment>
<evidence type="ECO:0000313" key="6">
    <source>
        <dbReference type="Proteomes" id="UP000236630"/>
    </source>
</evidence>
<evidence type="ECO:0000259" key="4">
    <source>
        <dbReference type="Pfam" id="PF01397"/>
    </source>
</evidence>
<dbReference type="InterPro" id="IPR008949">
    <property type="entry name" value="Isoprenoid_synthase_dom_sf"/>
</dbReference>
<keyword evidence="3" id="KW-0460">Magnesium</keyword>
<protein>
    <recommendedName>
        <fullName evidence="4">Terpene synthase N-terminal domain-containing protein</fullName>
    </recommendedName>
</protein>
<dbReference type="STRING" id="55188.A0A2H5QD91"/>
<dbReference type="FunFam" id="1.50.10.130:FF:000002">
    <property type="entry name" value="Ent-copalyl diphosphate synthase, chloroplastic"/>
    <property type="match status" value="1"/>
</dbReference>
<evidence type="ECO:0000313" key="5">
    <source>
        <dbReference type="EMBL" id="GAY62599.1"/>
    </source>
</evidence>
<evidence type="ECO:0000256" key="3">
    <source>
        <dbReference type="ARBA" id="ARBA00022842"/>
    </source>
</evidence>
<dbReference type="InterPro" id="IPR008930">
    <property type="entry name" value="Terpenoid_cyclase/PrenylTrfase"/>
</dbReference>
<dbReference type="Gene3D" id="1.10.600.10">
    <property type="entry name" value="Farnesyl Diphosphate Synthase"/>
    <property type="match status" value="1"/>
</dbReference>
<dbReference type="PANTHER" id="PTHR31739">
    <property type="entry name" value="ENT-COPALYL DIPHOSPHATE SYNTHASE, CHLOROPLASTIC"/>
    <property type="match status" value="1"/>
</dbReference>
<name>A0A2H5QD91_CITUN</name>
<dbReference type="GO" id="GO:0000287">
    <property type="term" value="F:magnesium ion binding"/>
    <property type="evidence" value="ECO:0007669"/>
    <property type="project" value="TreeGrafter"/>
</dbReference>
<accession>A0A2H5QD91</accession>
<dbReference type="SFLD" id="SFLDG01605">
    <property type="entry name" value="Terpene_Cyclase_Like_1_N-term"/>
    <property type="match status" value="1"/>
</dbReference>
<dbReference type="InterPro" id="IPR036965">
    <property type="entry name" value="Terpene_synth_N_sf"/>
</dbReference>
<dbReference type="Pfam" id="PF01397">
    <property type="entry name" value="Terpene_synth"/>
    <property type="match status" value="1"/>
</dbReference>
<keyword evidence="6" id="KW-1185">Reference proteome</keyword>
<dbReference type="SUPFAM" id="SSF48239">
    <property type="entry name" value="Terpenoid cyclases/Protein prenyltransferases"/>
    <property type="match status" value="2"/>
</dbReference>
<evidence type="ECO:0000256" key="2">
    <source>
        <dbReference type="ARBA" id="ARBA00022723"/>
    </source>
</evidence>
<dbReference type="Proteomes" id="UP000236630">
    <property type="component" value="Unassembled WGS sequence"/>
</dbReference>
<dbReference type="InterPro" id="IPR050148">
    <property type="entry name" value="Terpene_synthase-like"/>
</dbReference>
<dbReference type="Gene3D" id="1.50.10.160">
    <property type="match status" value="1"/>
</dbReference>
<dbReference type="SFLD" id="SFLDG01014">
    <property type="entry name" value="Terpene_Cyclase_Like_1_N-term"/>
    <property type="match status" value="1"/>
</dbReference>
<comment type="cofactor">
    <cofactor evidence="1">
        <name>Mg(2+)</name>
        <dbReference type="ChEBI" id="CHEBI:18420"/>
    </cofactor>
</comment>